<keyword evidence="3 8" id="KW-0540">Nuclease</keyword>
<evidence type="ECO:0000256" key="1">
    <source>
        <dbReference type="ARBA" id="ARBA00001946"/>
    </source>
</evidence>
<keyword evidence="4 8" id="KW-0479">Metal-binding</keyword>
<evidence type="ECO:0000256" key="5">
    <source>
        <dbReference type="ARBA" id="ARBA00022801"/>
    </source>
</evidence>
<dbReference type="SUPFAM" id="SSF88723">
    <property type="entry name" value="PIN domain-like"/>
    <property type="match status" value="1"/>
</dbReference>
<keyword evidence="8" id="KW-0800">Toxin</keyword>
<dbReference type="Pfam" id="PF01850">
    <property type="entry name" value="PIN"/>
    <property type="match status" value="1"/>
</dbReference>
<dbReference type="InterPro" id="IPR050556">
    <property type="entry name" value="Type_II_TA_system_RNase"/>
</dbReference>
<feature type="binding site" evidence="8">
    <location>
        <position position="5"/>
    </location>
    <ligand>
        <name>Mg(2+)</name>
        <dbReference type="ChEBI" id="CHEBI:18420"/>
    </ligand>
</feature>
<dbReference type="CDD" id="cd18731">
    <property type="entry name" value="PIN_NgFitB-like"/>
    <property type="match status" value="1"/>
</dbReference>
<evidence type="ECO:0000256" key="8">
    <source>
        <dbReference type="HAMAP-Rule" id="MF_00265"/>
    </source>
</evidence>
<keyword evidence="6 8" id="KW-0460">Magnesium</keyword>
<dbReference type="AlphaFoldDB" id="A0A4R3LVH3"/>
<dbReference type="RefSeq" id="WP_132031406.1">
    <property type="nucleotide sequence ID" value="NZ_SMAI01000006.1"/>
</dbReference>
<dbReference type="HAMAP" id="MF_00265">
    <property type="entry name" value="VapC_Nob1"/>
    <property type="match status" value="1"/>
</dbReference>
<keyword evidence="5 8" id="KW-0378">Hydrolase</keyword>
<comment type="function">
    <text evidence="8">Toxic component of a toxin-antitoxin (TA) system. An RNase.</text>
</comment>
<dbReference type="GO" id="GO:0004540">
    <property type="term" value="F:RNA nuclease activity"/>
    <property type="evidence" value="ECO:0007669"/>
    <property type="project" value="InterPro"/>
</dbReference>
<dbReference type="PANTHER" id="PTHR33653">
    <property type="entry name" value="RIBONUCLEASE VAPC2"/>
    <property type="match status" value="1"/>
</dbReference>
<keyword evidence="2 8" id="KW-1277">Toxin-antitoxin system</keyword>
<evidence type="ECO:0000256" key="6">
    <source>
        <dbReference type="ARBA" id="ARBA00022842"/>
    </source>
</evidence>
<dbReference type="PANTHER" id="PTHR33653:SF1">
    <property type="entry name" value="RIBONUCLEASE VAPC2"/>
    <property type="match status" value="1"/>
</dbReference>
<name>A0A4R3LVH3_9HYPH</name>
<reference evidence="10 11" key="1">
    <citation type="submission" date="2019-03" db="EMBL/GenBank/DDBJ databases">
        <title>Genomic Encyclopedia of Type Strains, Phase IV (KMG-IV): sequencing the most valuable type-strain genomes for metagenomic binning, comparative biology and taxonomic classification.</title>
        <authorList>
            <person name="Goeker M."/>
        </authorList>
    </citation>
    <scope>NUCLEOTIDE SEQUENCE [LARGE SCALE GENOMIC DNA]</scope>
    <source>
        <strain evidence="10 11">DSM 9035</strain>
    </source>
</reference>
<evidence type="ECO:0000256" key="3">
    <source>
        <dbReference type="ARBA" id="ARBA00022722"/>
    </source>
</evidence>
<protein>
    <recommendedName>
        <fullName evidence="8">Ribonuclease VapC</fullName>
        <shortName evidence="8">RNase VapC</shortName>
        <ecNumber evidence="8">3.1.-.-</ecNumber>
    </recommendedName>
    <alternativeName>
        <fullName evidence="8">Toxin VapC</fullName>
    </alternativeName>
</protein>
<feature type="domain" description="PIN" evidence="9">
    <location>
        <begin position="2"/>
        <end position="126"/>
    </location>
</feature>
<comment type="cofactor">
    <cofactor evidence="1 8">
        <name>Mg(2+)</name>
        <dbReference type="ChEBI" id="CHEBI:18420"/>
    </cofactor>
</comment>
<dbReference type="EC" id="3.1.-.-" evidence="8"/>
<evidence type="ECO:0000256" key="2">
    <source>
        <dbReference type="ARBA" id="ARBA00022649"/>
    </source>
</evidence>
<dbReference type="InterPro" id="IPR029060">
    <property type="entry name" value="PIN-like_dom_sf"/>
</dbReference>
<feature type="binding site" evidence="8">
    <location>
        <position position="103"/>
    </location>
    <ligand>
        <name>Mg(2+)</name>
        <dbReference type="ChEBI" id="CHEBI:18420"/>
    </ligand>
</feature>
<accession>A0A4R3LVH3</accession>
<dbReference type="Gene3D" id="3.40.50.1010">
    <property type="entry name" value="5'-nuclease"/>
    <property type="match status" value="1"/>
</dbReference>
<evidence type="ECO:0000259" key="9">
    <source>
        <dbReference type="Pfam" id="PF01850"/>
    </source>
</evidence>
<dbReference type="GO" id="GO:0016787">
    <property type="term" value="F:hydrolase activity"/>
    <property type="evidence" value="ECO:0007669"/>
    <property type="project" value="UniProtKB-KW"/>
</dbReference>
<organism evidence="10 11">
    <name type="scientific">Aquabacter spiritensis</name>
    <dbReference type="NCBI Taxonomy" id="933073"/>
    <lineage>
        <taxon>Bacteria</taxon>
        <taxon>Pseudomonadati</taxon>
        <taxon>Pseudomonadota</taxon>
        <taxon>Alphaproteobacteria</taxon>
        <taxon>Hyphomicrobiales</taxon>
        <taxon>Xanthobacteraceae</taxon>
        <taxon>Aquabacter</taxon>
    </lineage>
</organism>
<evidence type="ECO:0000313" key="10">
    <source>
        <dbReference type="EMBL" id="TCT04630.1"/>
    </source>
</evidence>
<gene>
    <name evidence="8" type="primary">vapC</name>
    <name evidence="10" type="ORF">EDC64_10661</name>
</gene>
<sequence>MILLDTSVISEAMKPAPDEAVRAWLDEQAAETLCLSSVTIAELSFGIGALPAGKRKDRLTEALDGVMDLFADRVLPFDIAAARRYADLAVKARAAGKGFPTPDGYIAAIAAARGFTVATRDTSAFDAAGVAVINPWNVGR</sequence>
<dbReference type="InterPro" id="IPR022907">
    <property type="entry name" value="VapC_family"/>
</dbReference>
<keyword evidence="11" id="KW-1185">Reference proteome</keyword>
<dbReference type="OrthoDB" id="7188375at2"/>
<evidence type="ECO:0000313" key="11">
    <source>
        <dbReference type="Proteomes" id="UP000294664"/>
    </source>
</evidence>
<comment type="caution">
    <text evidence="10">The sequence shown here is derived from an EMBL/GenBank/DDBJ whole genome shotgun (WGS) entry which is preliminary data.</text>
</comment>
<proteinExistence type="inferred from homology"/>
<comment type="similarity">
    <text evidence="7 8">Belongs to the PINc/VapC protein family.</text>
</comment>
<dbReference type="Proteomes" id="UP000294664">
    <property type="component" value="Unassembled WGS sequence"/>
</dbReference>
<dbReference type="GO" id="GO:0090729">
    <property type="term" value="F:toxin activity"/>
    <property type="evidence" value="ECO:0007669"/>
    <property type="project" value="UniProtKB-KW"/>
</dbReference>
<evidence type="ECO:0000256" key="4">
    <source>
        <dbReference type="ARBA" id="ARBA00022723"/>
    </source>
</evidence>
<evidence type="ECO:0000256" key="7">
    <source>
        <dbReference type="ARBA" id="ARBA00038093"/>
    </source>
</evidence>
<dbReference type="GO" id="GO:0000287">
    <property type="term" value="F:magnesium ion binding"/>
    <property type="evidence" value="ECO:0007669"/>
    <property type="project" value="UniProtKB-UniRule"/>
</dbReference>
<dbReference type="EMBL" id="SMAI01000006">
    <property type="protein sequence ID" value="TCT04630.1"/>
    <property type="molecule type" value="Genomic_DNA"/>
</dbReference>
<dbReference type="InterPro" id="IPR002716">
    <property type="entry name" value="PIN_dom"/>
</dbReference>